<dbReference type="Proteomes" id="UP000324800">
    <property type="component" value="Unassembled WGS sequence"/>
</dbReference>
<organism evidence="2 3">
    <name type="scientific">Streblomastix strix</name>
    <dbReference type="NCBI Taxonomy" id="222440"/>
    <lineage>
        <taxon>Eukaryota</taxon>
        <taxon>Metamonada</taxon>
        <taxon>Preaxostyla</taxon>
        <taxon>Oxymonadida</taxon>
        <taxon>Streblomastigidae</taxon>
        <taxon>Streblomastix</taxon>
    </lineage>
</organism>
<proteinExistence type="predicted"/>
<dbReference type="OrthoDB" id="10035668at2759"/>
<dbReference type="EMBL" id="SNRW01003837">
    <property type="protein sequence ID" value="KAA6388819.1"/>
    <property type="molecule type" value="Genomic_DNA"/>
</dbReference>
<name>A0A5J4W2R4_9EUKA</name>
<protein>
    <recommendedName>
        <fullName evidence="1">DDE-1 domain-containing protein</fullName>
    </recommendedName>
</protein>
<feature type="domain" description="DDE-1" evidence="1">
    <location>
        <begin position="3"/>
        <end position="116"/>
    </location>
</feature>
<dbReference type="InterPro" id="IPR004875">
    <property type="entry name" value="DDE_SF_endonuclease_dom"/>
</dbReference>
<sequence length="304" mass="35359">MVIIPKEQKTNQLFYKTNRSCPHVTVAVTPKSCVNTDTLEKYVDESFIPFIKQRREKMHMLNAPTSMLCDSHGPHIALEIQAKLATSYIRLQTVPPHSTHVTQPLDLVTFSTVKGDLPLRKGVHMPKSKIEKVKMMNQVLEKQTTSSTNESALRKARQQTITEKKYQKVNIKESKLICKYSKFIEVDEKVVQKQYIETNVEEYPKYSLQIVPSLQCRTCLYLYFCQIHWVISSDLELVIFESLLNLQMVKKAMILSLRMDKIGLNSNLIQIQVLNENDYGCLMDWENSKQDIQMFLKILFQVFF</sequence>
<reference evidence="2 3" key="1">
    <citation type="submission" date="2019-03" db="EMBL/GenBank/DDBJ databases">
        <title>Single cell metagenomics reveals metabolic interactions within the superorganism composed of flagellate Streblomastix strix and complex community of Bacteroidetes bacteria on its surface.</title>
        <authorList>
            <person name="Treitli S.C."/>
            <person name="Kolisko M."/>
            <person name="Husnik F."/>
            <person name="Keeling P."/>
            <person name="Hampl V."/>
        </authorList>
    </citation>
    <scope>NUCLEOTIDE SEQUENCE [LARGE SCALE GENOMIC DNA]</scope>
    <source>
        <strain evidence="2">ST1C</strain>
    </source>
</reference>
<dbReference type="GO" id="GO:0003676">
    <property type="term" value="F:nucleic acid binding"/>
    <property type="evidence" value="ECO:0007669"/>
    <property type="project" value="InterPro"/>
</dbReference>
<evidence type="ECO:0000259" key="1">
    <source>
        <dbReference type="Pfam" id="PF03184"/>
    </source>
</evidence>
<gene>
    <name evidence="2" type="ORF">EZS28_015655</name>
</gene>
<dbReference type="AlphaFoldDB" id="A0A5J4W2R4"/>
<accession>A0A5J4W2R4</accession>
<dbReference type="Pfam" id="PF03184">
    <property type="entry name" value="DDE_1"/>
    <property type="match status" value="1"/>
</dbReference>
<comment type="caution">
    <text evidence="2">The sequence shown here is derived from an EMBL/GenBank/DDBJ whole genome shotgun (WGS) entry which is preliminary data.</text>
</comment>
<evidence type="ECO:0000313" key="3">
    <source>
        <dbReference type="Proteomes" id="UP000324800"/>
    </source>
</evidence>
<evidence type="ECO:0000313" key="2">
    <source>
        <dbReference type="EMBL" id="KAA6388819.1"/>
    </source>
</evidence>